<feature type="transmembrane region" description="Helical" evidence="7">
    <location>
        <begin position="112"/>
        <end position="130"/>
    </location>
</feature>
<evidence type="ECO:0000256" key="6">
    <source>
        <dbReference type="ARBA" id="ARBA00023136"/>
    </source>
</evidence>
<name>A0A2R8BA84_9RHOB</name>
<keyword evidence="4 7" id="KW-0812">Transmembrane</keyword>
<evidence type="ECO:0000256" key="2">
    <source>
        <dbReference type="ARBA" id="ARBA00022448"/>
    </source>
</evidence>
<keyword evidence="3" id="KW-1003">Cell membrane</keyword>
<dbReference type="GO" id="GO:0005886">
    <property type="term" value="C:plasma membrane"/>
    <property type="evidence" value="ECO:0007669"/>
    <property type="project" value="UniProtKB-SubCell"/>
</dbReference>
<evidence type="ECO:0000256" key="7">
    <source>
        <dbReference type="RuleBase" id="RU369079"/>
    </source>
</evidence>
<dbReference type="EMBL" id="OMOR01000001">
    <property type="protein sequence ID" value="SPH19946.1"/>
    <property type="molecule type" value="Genomic_DNA"/>
</dbReference>
<evidence type="ECO:0000256" key="3">
    <source>
        <dbReference type="ARBA" id="ARBA00022475"/>
    </source>
</evidence>
<comment type="function">
    <text evidence="7">Part of the tripartite ATP-independent periplasmic (TRAP) transport system.</text>
</comment>
<keyword evidence="10" id="KW-1185">Reference proteome</keyword>
<dbReference type="InterPro" id="IPR055348">
    <property type="entry name" value="DctQ"/>
</dbReference>
<dbReference type="AlphaFoldDB" id="A0A2R8BA84"/>
<evidence type="ECO:0000313" key="10">
    <source>
        <dbReference type="Proteomes" id="UP000244880"/>
    </source>
</evidence>
<keyword evidence="5 7" id="KW-1133">Transmembrane helix</keyword>
<organism evidence="9 10">
    <name type="scientific">Ascidiaceihabitans donghaensis</name>
    <dbReference type="NCBI Taxonomy" id="1510460"/>
    <lineage>
        <taxon>Bacteria</taxon>
        <taxon>Pseudomonadati</taxon>
        <taxon>Pseudomonadota</taxon>
        <taxon>Alphaproteobacteria</taxon>
        <taxon>Rhodobacterales</taxon>
        <taxon>Paracoccaceae</taxon>
        <taxon>Ascidiaceihabitans</taxon>
    </lineage>
</organism>
<evidence type="ECO:0000256" key="1">
    <source>
        <dbReference type="ARBA" id="ARBA00004651"/>
    </source>
</evidence>
<dbReference type="Pfam" id="PF04290">
    <property type="entry name" value="DctQ"/>
    <property type="match status" value="1"/>
</dbReference>
<dbReference type="RefSeq" id="WP_108827227.1">
    <property type="nucleotide sequence ID" value="NZ_OMOR01000001.1"/>
</dbReference>
<feature type="transmembrane region" description="Helical" evidence="7">
    <location>
        <begin position="74"/>
        <end position="91"/>
    </location>
</feature>
<keyword evidence="6 7" id="KW-0472">Membrane</keyword>
<proteinExistence type="inferred from homology"/>
<sequence length="189" mass="20910">MHTFFRSLARITAIIGGFVLIAIIVLTTLSIVGRSLNKFMHSDFANSILGGFANRVIEMGVGEINGSYELLESGVAFAIFAFFPICQLYNAHATVDVFTSALPPRALRVLRAFWEVVLSVTIIFISWRLYEGMQRYIGNGETTFFLQMPVWWSYAASFTAACVACLTAIYCAILRVGEATTGRTLLPEN</sequence>
<keyword evidence="2 7" id="KW-0813">Transport</keyword>
<feature type="transmembrane region" description="Helical" evidence="7">
    <location>
        <begin position="150"/>
        <end position="173"/>
    </location>
</feature>
<feature type="transmembrane region" description="Helical" evidence="7">
    <location>
        <begin position="12"/>
        <end position="32"/>
    </location>
</feature>
<dbReference type="Proteomes" id="UP000244880">
    <property type="component" value="Unassembled WGS sequence"/>
</dbReference>
<feature type="domain" description="Tripartite ATP-independent periplasmic transporters DctQ component" evidence="8">
    <location>
        <begin position="64"/>
        <end position="173"/>
    </location>
</feature>
<reference evidence="9 10" key="1">
    <citation type="submission" date="2018-03" db="EMBL/GenBank/DDBJ databases">
        <authorList>
            <person name="Keele B.F."/>
        </authorList>
    </citation>
    <scope>NUCLEOTIDE SEQUENCE [LARGE SCALE GENOMIC DNA]</scope>
    <source>
        <strain evidence="9 10">CECT 8599</strain>
    </source>
</reference>
<accession>A0A2R8BA84</accession>
<gene>
    <name evidence="9" type="ORF">ASD8599_00687</name>
</gene>
<comment type="similarity">
    <text evidence="7">Belongs to the TRAP transporter small permease family.</text>
</comment>
<protein>
    <recommendedName>
        <fullName evidence="7">TRAP transporter small permease protein</fullName>
    </recommendedName>
</protein>
<keyword evidence="7" id="KW-0997">Cell inner membrane</keyword>
<evidence type="ECO:0000256" key="5">
    <source>
        <dbReference type="ARBA" id="ARBA00022989"/>
    </source>
</evidence>
<comment type="subunit">
    <text evidence="7">The complex comprises the extracytoplasmic solute receptor protein and the two transmembrane proteins.</text>
</comment>
<evidence type="ECO:0000313" key="9">
    <source>
        <dbReference type="EMBL" id="SPH19946.1"/>
    </source>
</evidence>
<dbReference type="OrthoDB" id="6183232at2"/>
<comment type="subcellular location">
    <subcellularLocation>
        <location evidence="7">Cell inner membrane</location>
        <topology evidence="7">Multi-pass membrane protein</topology>
    </subcellularLocation>
    <subcellularLocation>
        <location evidence="1">Cell membrane</location>
        <topology evidence="1">Multi-pass membrane protein</topology>
    </subcellularLocation>
</comment>
<evidence type="ECO:0000259" key="8">
    <source>
        <dbReference type="Pfam" id="PF04290"/>
    </source>
</evidence>
<dbReference type="GO" id="GO:0022857">
    <property type="term" value="F:transmembrane transporter activity"/>
    <property type="evidence" value="ECO:0007669"/>
    <property type="project" value="UniProtKB-UniRule"/>
</dbReference>
<evidence type="ECO:0000256" key="4">
    <source>
        <dbReference type="ARBA" id="ARBA00022692"/>
    </source>
</evidence>